<keyword evidence="4" id="KW-0233">DNA recombination</keyword>
<comment type="similarity">
    <text evidence="1">Belongs to the 'phage' integrase family.</text>
</comment>
<dbReference type="PANTHER" id="PTHR30349">
    <property type="entry name" value="PHAGE INTEGRASE-RELATED"/>
    <property type="match status" value="1"/>
</dbReference>
<organism evidence="8 9">
    <name type="scientific">Mesoflavibacter profundi</name>
    <dbReference type="NCBI Taxonomy" id="2708110"/>
    <lineage>
        <taxon>Bacteria</taxon>
        <taxon>Pseudomonadati</taxon>
        <taxon>Bacteroidota</taxon>
        <taxon>Flavobacteriia</taxon>
        <taxon>Flavobacteriales</taxon>
        <taxon>Flavobacteriaceae</taxon>
        <taxon>Mesoflavibacter</taxon>
    </lineage>
</organism>
<dbReference type="InterPro" id="IPR050090">
    <property type="entry name" value="Tyrosine_recombinase_XerCD"/>
</dbReference>
<dbReference type="RefSeq" id="WP_106686642.1">
    <property type="nucleotide sequence ID" value="NZ_CAXQEU010000086.1"/>
</dbReference>
<dbReference type="InterPro" id="IPR044068">
    <property type="entry name" value="CB"/>
</dbReference>
<dbReference type="Gene3D" id="1.10.150.130">
    <property type="match status" value="1"/>
</dbReference>
<dbReference type="InterPro" id="IPR004107">
    <property type="entry name" value="Integrase_SAM-like_N"/>
</dbReference>
<sequence>MQNNPTIQLDRIYFKDNHQIKIIFPYNDNLLKVIREIPEAKWSKTLSCWYILNTPENLKLIFNKFNNITKIDSKLLFKKTDAKDFPKKRIRNLTAKNRATLNQFFKYLRGKRYSKSTIDVYTQLVADFVEYYNNKNLALLNNKDVERFIEDIYIKKNYSISTQRQFISGLKLFIVFIEDININNLELVRPKKSKKLPTVLSYQELIRLLQVTKNIKHRTILALLYSSGLRISEVLNLKINHIEFSRKQIFVNNGKGRKDRYVTLAESVIPLIENYLVTYTPKLYFFEGEQGQQYSDSSVRKFLKKSCQLAHITSNVSPHTLRHSYATHLLEQGVGIRHIQELLGHAKPETTMIYTHVARKDLLSIKSPLDNAIAQLKKLNSATNVPNIPNKFTG</sequence>
<name>A0ABT4S0R6_9FLAO</name>
<dbReference type="PANTHER" id="PTHR30349:SF64">
    <property type="entry name" value="PROPHAGE INTEGRASE INTD-RELATED"/>
    <property type="match status" value="1"/>
</dbReference>
<dbReference type="NCBIfam" id="NF040815">
    <property type="entry name" value="recomb_XerA_Arch"/>
    <property type="match status" value="1"/>
</dbReference>
<feature type="domain" description="Core-binding (CB)" evidence="7">
    <location>
        <begin position="95"/>
        <end position="178"/>
    </location>
</feature>
<dbReference type="InterPro" id="IPR010998">
    <property type="entry name" value="Integrase_recombinase_N"/>
</dbReference>
<gene>
    <name evidence="8" type="ORF">OOZ35_07630</name>
</gene>
<dbReference type="InterPro" id="IPR013762">
    <property type="entry name" value="Integrase-like_cat_sf"/>
</dbReference>
<dbReference type="EMBL" id="JAPFGC010000002">
    <property type="protein sequence ID" value="MDA0177355.1"/>
    <property type="molecule type" value="Genomic_DNA"/>
</dbReference>
<evidence type="ECO:0000256" key="4">
    <source>
        <dbReference type="ARBA" id="ARBA00023172"/>
    </source>
</evidence>
<evidence type="ECO:0000259" key="7">
    <source>
        <dbReference type="PROSITE" id="PS51900"/>
    </source>
</evidence>
<dbReference type="Gene3D" id="1.10.443.10">
    <property type="entry name" value="Intergrase catalytic core"/>
    <property type="match status" value="1"/>
</dbReference>
<keyword evidence="9" id="KW-1185">Reference proteome</keyword>
<dbReference type="InterPro" id="IPR002104">
    <property type="entry name" value="Integrase_catalytic"/>
</dbReference>
<dbReference type="PROSITE" id="PS51898">
    <property type="entry name" value="TYR_RECOMBINASE"/>
    <property type="match status" value="1"/>
</dbReference>
<protein>
    <submittedName>
        <fullName evidence="8">Site-specific integrase</fullName>
    </submittedName>
</protein>
<dbReference type="InterPro" id="IPR011010">
    <property type="entry name" value="DNA_brk_join_enz"/>
</dbReference>
<dbReference type="Pfam" id="PF00589">
    <property type="entry name" value="Phage_integrase"/>
    <property type="match status" value="1"/>
</dbReference>
<dbReference type="Proteomes" id="UP001149142">
    <property type="component" value="Unassembled WGS sequence"/>
</dbReference>
<comment type="caution">
    <text evidence="8">The sequence shown here is derived from an EMBL/GenBank/DDBJ whole genome shotgun (WGS) entry which is preliminary data.</text>
</comment>
<reference evidence="8" key="1">
    <citation type="submission" date="2022-11" db="EMBL/GenBank/DDBJ databases">
        <title>Refractory cell wall polysaccharides provide important carbon source for microbial heterotrophs in the hadal ocean.</title>
        <authorList>
            <person name="Zhu X."/>
        </authorList>
    </citation>
    <scope>NUCLEOTIDE SEQUENCE</scope>
    <source>
        <strain evidence="8">MTRN7</strain>
    </source>
</reference>
<evidence type="ECO:0000313" key="9">
    <source>
        <dbReference type="Proteomes" id="UP001149142"/>
    </source>
</evidence>
<feature type="domain" description="Tyr recombinase" evidence="6">
    <location>
        <begin position="195"/>
        <end position="367"/>
    </location>
</feature>
<evidence type="ECO:0000259" key="6">
    <source>
        <dbReference type="PROSITE" id="PS51898"/>
    </source>
</evidence>
<proteinExistence type="inferred from homology"/>
<evidence type="ECO:0000256" key="2">
    <source>
        <dbReference type="ARBA" id="ARBA00022908"/>
    </source>
</evidence>
<dbReference type="PROSITE" id="PS51900">
    <property type="entry name" value="CB"/>
    <property type="match status" value="1"/>
</dbReference>
<evidence type="ECO:0000256" key="1">
    <source>
        <dbReference type="ARBA" id="ARBA00008857"/>
    </source>
</evidence>
<evidence type="ECO:0000313" key="8">
    <source>
        <dbReference type="EMBL" id="MDA0177355.1"/>
    </source>
</evidence>
<evidence type="ECO:0000256" key="3">
    <source>
        <dbReference type="ARBA" id="ARBA00023125"/>
    </source>
</evidence>
<keyword evidence="2" id="KW-0229">DNA integration</keyword>
<dbReference type="SUPFAM" id="SSF56349">
    <property type="entry name" value="DNA breaking-rejoining enzymes"/>
    <property type="match status" value="1"/>
</dbReference>
<evidence type="ECO:0000256" key="5">
    <source>
        <dbReference type="PROSITE-ProRule" id="PRU01248"/>
    </source>
</evidence>
<keyword evidence="3 5" id="KW-0238">DNA-binding</keyword>
<accession>A0ABT4S0R6</accession>
<dbReference type="Pfam" id="PF13495">
    <property type="entry name" value="Phage_int_SAM_4"/>
    <property type="match status" value="1"/>
</dbReference>